<feature type="region of interest" description="Disordered" evidence="1">
    <location>
        <begin position="294"/>
        <end position="340"/>
    </location>
</feature>
<dbReference type="EMBL" id="JASBNA010000057">
    <property type="protein sequence ID" value="KAK7679640.1"/>
    <property type="molecule type" value="Genomic_DNA"/>
</dbReference>
<gene>
    <name evidence="2" type="ORF">QCA50_017352</name>
</gene>
<protein>
    <submittedName>
        <fullName evidence="2">Uncharacterized protein</fullName>
    </submittedName>
</protein>
<feature type="region of interest" description="Disordered" evidence="1">
    <location>
        <begin position="236"/>
        <end position="275"/>
    </location>
</feature>
<accession>A0AAW0FKV4</accession>
<sequence>MSSYADGDMGSQYTTQSDFTVQHKVFGLARDATAKGAQKTSRLFEPNGLLDSQTGDTQWVEEYTRDSYSPPARPRDQPPLFAPSESDSDAGPPMSVTVPVPSEAEAAHEFHTLLQGLLLSEIDIQISSARSIVSAQEKVTGAYKKHLNSLLLRRQEIKGVFSGNRADDEEKVEVSESKHIHKDQKGKGREAIENVASDLDEQEVDPKLDGDWMRATIGSSLSSNLAGGHLFQDMGSSLSTSKSNSSQNSALDRGNMPPLGRFASGSEMVDASRTSHSMHLTLPEAINATAHRNASIIRSHNGHKKRSARDERGHSPASGEGSSSSKAASTSKRCKSGSQL</sequence>
<organism evidence="2 3">
    <name type="scientific">Cerrena zonata</name>
    <dbReference type="NCBI Taxonomy" id="2478898"/>
    <lineage>
        <taxon>Eukaryota</taxon>
        <taxon>Fungi</taxon>
        <taxon>Dikarya</taxon>
        <taxon>Basidiomycota</taxon>
        <taxon>Agaricomycotina</taxon>
        <taxon>Agaricomycetes</taxon>
        <taxon>Polyporales</taxon>
        <taxon>Cerrenaceae</taxon>
        <taxon>Cerrena</taxon>
    </lineage>
</organism>
<evidence type="ECO:0000256" key="1">
    <source>
        <dbReference type="SAM" id="MobiDB-lite"/>
    </source>
</evidence>
<reference evidence="2 3" key="1">
    <citation type="submission" date="2022-09" db="EMBL/GenBank/DDBJ databases">
        <authorList>
            <person name="Palmer J.M."/>
        </authorList>
    </citation>
    <scope>NUCLEOTIDE SEQUENCE [LARGE SCALE GENOMIC DNA]</scope>
    <source>
        <strain evidence="2 3">DSM 7382</strain>
    </source>
</reference>
<evidence type="ECO:0000313" key="2">
    <source>
        <dbReference type="EMBL" id="KAK7679640.1"/>
    </source>
</evidence>
<feature type="compositionally biased region" description="Low complexity" evidence="1">
    <location>
        <begin position="236"/>
        <end position="249"/>
    </location>
</feature>
<feature type="compositionally biased region" description="Low complexity" evidence="1">
    <location>
        <begin position="315"/>
        <end position="331"/>
    </location>
</feature>
<feature type="region of interest" description="Disordered" evidence="1">
    <location>
        <begin position="32"/>
        <end position="95"/>
    </location>
</feature>
<name>A0AAW0FKV4_9APHY</name>
<proteinExistence type="predicted"/>
<keyword evidence="3" id="KW-1185">Reference proteome</keyword>
<dbReference type="AlphaFoldDB" id="A0AAW0FKV4"/>
<comment type="caution">
    <text evidence="2">The sequence shown here is derived from an EMBL/GenBank/DDBJ whole genome shotgun (WGS) entry which is preliminary data.</text>
</comment>
<evidence type="ECO:0000313" key="3">
    <source>
        <dbReference type="Proteomes" id="UP001385951"/>
    </source>
</evidence>
<dbReference type="Proteomes" id="UP001385951">
    <property type="component" value="Unassembled WGS sequence"/>
</dbReference>